<accession>A0A644ZWS5</accession>
<comment type="caution">
    <text evidence="1">The sequence shown here is derived from an EMBL/GenBank/DDBJ whole genome shotgun (WGS) entry which is preliminary data.</text>
</comment>
<dbReference type="EMBL" id="VSSQ01010452">
    <property type="protein sequence ID" value="MPM44381.1"/>
    <property type="molecule type" value="Genomic_DNA"/>
</dbReference>
<dbReference type="AlphaFoldDB" id="A0A644ZWS5"/>
<reference evidence="1" key="1">
    <citation type="submission" date="2019-08" db="EMBL/GenBank/DDBJ databases">
        <authorList>
            <person name="Kucharzyk K."/>
            <person name="Murdoch R.W."/>
            <person name="Higgins S."/>
            <person name="Loffler F."/>
        </authorList>
    </citation>
    <scope>NUCLEOTIDE SEQUENCE</scope>
</reference>
<evidence type="ECO:0000313" key="1">
    <source>
        <dbReference type="EMBL" id="MPM44381.1"/>
    </source>
</evidence>
<protein>
    <submittedName>
        <fullName evidence="1">Uncharacterized protein</fullName>
    </submittedName>
</protein>
<gene>
    <name evidence="1" type="ORF">SDC9_91059</name>
</gene>
<name>A0A644ZWS5_9ZZZZ</name>
<organism evidence="1">
    <name type="scientific">bioreactor metagenome</name>
    <dbReference type="NCBI Taxonomy" id="1076179"/>
    <lineage>
        <taxon>unclassified sequences</taxon>
        <taxon>metagenomes</taxon>
        <taxon>ecological metagenomes</taxon>
    </lineage>
</organism>
<proteinExistence type="predicted"/>
<sequence>MVGHGHIHRIHSGGCHHAAAHAQFAGNGLDLFARRFRQTHRLEHVAVVDQHERPGGKPTVAALEEQQWQRVALQPHILHSAEHDVVIASVHHVFIIAIDPGHDTVDDWIARRAGVPLHGVELAFARRGQRAANAFLIGREHVDAKAARCLAQHVEGARCLHRQKGHQRRVQRHRSERAHHHAQRLARSIQPCHDGHTCRVIAQHRAKLVAVDLALYVFHFQ</sequence>